<evidence type="ECO:0000313" key="6">
    <source>
        <dbReference type="Proteomes" id="UP000003303"/>
    </source>
</evidence>
<dbReference type="SUPFAM" id="SSF53167">
    <property type="entry name" value="Purine and uridine phosphorylases"/>
    <property type="match status" value="1"/>
</dbReference>
<dbReference type="Proteomes" id="UP000003303">
    <property type="component" value="Unassembled WGS sequence"/>
</dbReference>
<dbReference type="EMBL" id="ACLR01000182">
    <property type="protein sequence ID" value="EEK16361.1"/>
    <property type="molecule type" value="Genomic_DNA"/>
</dbReference>
<dbReference type="InterPro" id="IPR035994">
    <property type="entry name" value="Nucleoside_phosphorylase_sf"/>
</dbReference>
<dbReference type="EC" id="2.4.2.3" evidence="1"/>
<keyword evidence="5" id="KW-0328">Glycosyltransferase</keyword>
<proteinExistence type="predicted"/>
<evidence type="ECO:0000256" key="3">
    <source>
        <dbReference type="ARBA" id="ARBA00048447"/>
    </source>
</evidence>
<comment type="caution">
    <text evidence="5">The sequence shown here is derived from an EMBL/GenBank/DDBJ whole genome shotgun (WGS) entry which is preliminary data.</text>
</comment>
<accession>C2MCZ8</accession>
<dbReference type="GO" id="GO:0005829">
    <property type="term" value="C:cytosol"/>
    <property type="evidence" value="ECO:0007669"/>
    <property type="project" value="TreeGrafter"/>
</dbReference>
<dbReference type="STRING" id="596327.PORUE0001_0317"/>
<evidence type="ECO:0000313" key="5">
    <source>
        <dbReference type="EMBL" id="EEK16361.1"/>
    </source>
</evidence>
<dbReference type="eggNOG" id="COG2820">
    <property type="taxonomic scope" value="Bacteria"/>
</dbReference>
<dbReference type="GO" id="GO:0006152">
    <property type="term" value="P:purine nucleoside catabolic process"/>
    <property type="evidence" value="ECO:0007669"/>
    <property type="project" value="TreeGrafter"/>
</dbReference>
<dbReference type="AlphaFoldDB" id="C2MCZ8"/>
<dbReference type="Pfam" id="PF01048">
    <property type="entry name" value="PNP_UDP_1"/>
    <property type="match status" value="1"/>
</dbReference>
<feature type="domain" description="Nucleoside phosphorylase" evidence="4">
    <location>
        <begin position="35"/>
        <end position="269"/>
    </location>
</feature>
<dbReference type="GO" id="GO:0004731">
    <property type="term" value="F:purine-nucleoside phosphorylase activity"/>
    <property type="evidence" value="ECO:0007669"/>
    <property type="project" value="TreeGrafter"/>
</dbReference>
<evidence type="ECO:0000256" key="2">
    <source>
        <dbReference type="ARBA" id="ARBA00021980"/>
    </source>
</evidence>
<dbReference type="RefSeq" id="WP_007365802.1">
    <property type="nucleotide sequence ID" value="NZ_ACLR01000182.1"/>
</dbReference>
<evidence type="ECO:0000256" key="1">
    <source>
        <dbReference type="ARBA" id="ARBA00011888"/>
    </source>
</evidence>
<keyword evidence="5" id="KW-0808">Transferase</keyword>
<dbReference type="PANTHER" id="PTHR43691:SF11">
    <property type="entry name" value="FI09636P-RELATED"/>
    <property type="match status" value="1"/>
</dbReference>
<evidence type="ECO:0000259" key="4">
    <source>
        <dbReference type="Pfam" id="PF01048"/>
    </source>
</evidence>
<dbReference type="InterPro" id="IPR000845">
    <property type="entry name" value="Nucleoside_phosphorylase_d"/>
</dbReference>
<dbReference type="Gene3D" id="3.40.50.1580">
    <property type="entry name" value="Nucleoside phosphorylase domain"/>
    <property type="match status" value="1"/>
</dbReference>
<keyword evidence="6" id="KW-1185">Reference proteome</keyword>
<comment type="catalytic activity">
    <reaction evidence="3">
        <text>uridine + phosphate = alpha-D-ribose 1-phosphate + uracil</text>
        <dbReference type="Rhea" id="RHEA:24388"/>
        <dbReference type="ChEBI" id="CHEBI:16704"/>
        <dbReference type="ChEBI" id="CHEBI:17568"/>
        <dbReference type="ChEBI" id="CHEBI:43474"/>
        <dbReference type="ChEBI" id="CHEBI:57720"/>
        <dbReference type="EC" id="2.4.2.3"/>
    </reaction>
</comment>
<dbReference type="PANTHER" id="PTHR43691">
    <property type="entry name" value="URIDINE PHOSPHORYLASE"/>
    <property type="match status" value="1"/>
</dbReference>
<dbReference type="GO" id="GO:0004850">
    <property type="term" value="F:uridine phosphorylase activity"/>
    <property type="evidence" value="ECO:0007669"/>
    <property type="project" value="UniProtKB-EC"/>
</dbReference>
<name>C2MCZ8_9PORP</name>
<protein>
    <recommendedName>
        <fullName evidence="2">Uridine phosphorylase</fullName>
        <ecNumber evidence="1">2.4.2.3</ecNumber>
    </recommendedName>
</protein>
<sequence>MSTQNRIIPPSELIVNDDGSIFHLHLKPEQLADKIVLCGDPSRVDMIASHFDSQECSVSNREFHTITGTYRGKRITVQSHGIGCDNIEIVINELDALANIDLQTRQVRPNHRKLTMVRVGTSGGLQPETPIGTYVAAHKAIGFEGSLFFYANTEAIRDLPFEAALKEQLQWPIKGLDPYVVNCSEALYQQIVGDYGDIVRGCTIAANGFYAPQGRQLRLPLADPTLNQKIEAFEYEGQRITNFEMESAALSGIGNLLGHDTLTVCYIIAGRQNLNMNTNYKQGIDGLIELVLERI</sequence>
<dbReference type="CDD" id="cd00436">
    <property type="entry name" value="UP_TbUP-like"/>
    <property type="match status" value="1"/>
</dbReference>
<dbReference type="OrthoDB" id="9772602at2"/>
<organism evidence="5 6">
    <name type="scientific">Porphyromonas uenonis 60-3</name>
    <dbReference type="NCBI Taxonomy" id="596327"/>
    <lineage>
        <taxon>Bacteria</taxon>
        <taxon>Pseudomonadati</taxon>
        <taxon>Bacteroidota</taxon>
        <taxon>Bacteroidia</taxon>
        <taxon>Bacteroidales</taxon>
        <taxon>Porphyromonadaceae</taxon>
        <taxon>Porphyromonas</taxon>
    </lineage>
</organism>
<reference evidence="5 6" key="1">
    <citation type="submission" date="2009-04" db="EMBL/GenBank/DDBJ databases">
        <authorList>
            <person name="Sebastian Y."/>
            <person name="Madupu R."/>
            <person name="Durkin A.S."/>
            <person name="Torralba M."/>
            <person name="Methe B."/>
            <person name="Sutton G.G."/>
            <person name="Strausberg R.L."/>
            <person name="Nelson K.E."/>
        </authorList>
    </citation>
    <scope>NUCLEOTIDE SEQUENCE [LARGE SCALE GENOMIC DNA]</scope>
    <source>
        <strain evidence="5 6">60-3</strain>
    </source>
</reference>
<gene>
    <name evidence="5" type="primary">udp</name>
    <name evidence="5" type="ORF">PORUE0001_0317</name>
</gene>